<proteinExistence type="predicted"/>
<dbReference type="OrthoDB" id="1272705at2759"/>
<dbReference type="AlphaFoldDB" id="A0A9J5ZFS3"/>
<evidence type="ECO:0000313" key="2">
    <source>
        <dbReference type="Proteomes" id="UP000824120"/>
    </source>
</evidence>
<protein>
    <submittedName>
        <fullName evidence="1">Uncharacterized protein</fullName>
    </submittedName>
</protein>
<keyword evidence="2" id="KW-1185">Reference proteome</keyword>
<reference evidence="1 2" key="1">
    <citation type="submission" date="2020-09" db="EMBL/GenBank/DDBJ databases">
        <title>De no assembly of potato wild relative species, Solanum commersonii.</title>
        <authorList>
            <person name="Cho K."/>
        </authorList>
    </citation>
    <scope>NUCLEOTIDE SEQUENCE [LARGE SCALE GENOMIC DNA]</scope>
    <source>
        <strain evidence="1">LZ3.2</strain>
        <tissue evidence="1">Leaf</tissue>
    </source>
</reference>
<gene>
    <name evidence="1" type="ORF">H5410_021961</name>
</gene>
<organism evidence="1 2">
    <name type="scientific">Solanum commersonii</name>
    <name type="common">Commerson's wild potato</name>
    <name type="synonym">Commerson's nightshade</name>
    <dbReference type="NCBI Taxonomy" id="4109"/>
    <lineage>
        <taxon>Eukaryota</taxon>
        <taxon>Viridiplantae</taxon>
        <taxon>Streptophyta</taxon>
        <taxon>Embryophyta</taxon>
        <taxon>Tracheophyta</taxon>
        <taxon>Spermatophyta</taxon>
        <taxon>Magnoliopsida</taxon>
        <taxon>eudicotyledons</taxon>
        <taxon>Gunneridae</taxon>
        <taxon>Pentapetalae</taxon>
        <taxon>asterids</taxon>
        <taxon>lamiids</taxon>
        <taxon>Solanales</taxon>
        <taxon>Solanaceae</taxon>
        <taxon>Solanoideae</taxon>
        <taxon>Solaneae</taxon>
        <taxon>Solanum</taxon>
    </lineage>
</organism>
<dbReference type="EMBL" id="JACXVP010000004">
    <property type="protein sequence ID" value="KAG5610680.1"/>
    <property type="molecule type" value="Genomic_DNA"/>
</dbReference>
<sequence>MAEMYEAWMSGKTPPSSIRDYLNTNMPPHIQVSINDPIYPPGFGPYANTSNVAGTFTVRPLSTPMMSFNPTIWCAYHSNAPGHNTEDCRNLRRKEEEMIQTKMIVMICDDKEYDNSLNSQQKTIEIVGAFMKASVQSSG</sequence>
<evidence type="ECO:0000313" key="1">
    <source>
        <dbReference type="EMBL" id="KAG5610680.1"/>
    </source>
</evidence>
<name>A0A9J5ZFS3_SOLCO</name>
<accession>A0A9J5ZFS3</accession>
<comment type="caution">
    <text evidence="1">The sequence shown here is derived from an EMBL/GenBank/DDBJ whole genome shotgun (WGS) entry which is preliminary data.</text>
</comment>
<dbReference type="Proteomes" id="UP000824120">
    <property type="component" value="Chromosome 4"/>
</dbReference>